<reference evidence="3" key="1">
    <citation type="submission" date="2010-03" db="EMBL/GenBank/DDBJ databases">
        <title>Complete sequence of Mobiluncus curtisii ATCC 43063.</title>
        <authorList>
            <person name="Muzny D."/>
            <person name="Qin X."/>
            <person name="Deng J."/>
            <person name="Jiang H."/>
            <person name="Liu Y."/>
            <person name="Qu J."/>
            <person name="Song X.-Z."/>
            <person name="Zhang L."/>
            <person name="Thornton R."/>
            <person name="Coyle M."/>
            <person name="Francisco L."/>
            <person name="Jackson L."/>
            <person name="Javaid M."/>
            <person name="Korchina V."/>
            <person name="Kovar C."/>
            <person name="Mata R."/>
            <person name="Mathew T."/>
            <person name="Ngo R."/>
            <person name="Nguyen L."/>
            <person name="Nguyen N."/>
            <person name="Okwuonu G."/>
            <person name="Ongeri F."/>
            <person name="Pham C."/>
            <person name="Simmons D."/>
            <person name="Wilczek-Boney K."/>
            <person name="Hale W."/>
            <person name="Jakkamsetti A."/>
            <person name="Pham P."/>
            <person name="Ruth R."/>
            <person name="San Lucas F."/>
            <person name="Warren J."/>
            <person name="Zhang J."/>
            <person name="Zhao Z."/>
            <person name="Zhou C."/>
            <person name="Zhu D."/>
            <person name="Lee S."/>
            <person name="Bess C."/>
            <person name="Blankenburg K."/>
            <person name="Forbes L."/>
            <person name="Fu Q."/>
            <person name="Gubbala S."/>
            <person name="Hirani K."/>
            <person name="Jayaseelan J.C."/>
            <person name="Lara F."/>
            <person name="Munidasa M."/>
            <person name="Palculict T."/>
            <person name="Patil S."/>
            <person name="Pu L.-L."/>
            <person name="Saada N."/>
            <person name="Tang L."/>
            <person name="Weissenberger G."/>
            <person name="Zhu Y."/>
            <person name="Hemphill L."/>
            <person name="Shang Y."/>
            <person name="Youmans B."/>
            <person name="Ayvaz T."/>
            <person name="Ross M."/>
            <person name="Santibanez J."/>
            <person name="Aqrawi P."/>
            <person name="Gross S."/>
            <person name="Joshi V."/>
            <person name="Fowler G."/>
            <person name="Nazareth L."/>
            <person name="Reid J."/>
            <person name="Worley K."/>
            <person name="Petrosino J."/>
            <person name="Highlander S."/>
            <person name="Gibbs R."/>
            <person name="Gibbs R."/>
        </authorList>
    </citation>
    <scope>NUCLEOTIDE SEQUENCE [LARGE SCALE GENOMIC DNA]</scope>
    <source>
        <strain evidence="3">ATCC 43553</strain>
    </source>
</reference>
<protein>
    <submittedName>
        <fullName evidence="2">Uncharacterized protein</fullName>
    </submittedName>
</protein>
<evidence type="ECO:0000313" key="2">
    <source>
        <dbReference type="EMBL" id="EFF75643.1"/>
    </source>
</evidence>
<dbReference type="EMBL" id="ADMS01000066">
    <property type="protein sequence ID" value="EFF75643.1"/>
    <property type="molecule type" value="Genomic_DNA"/>
</dbReference>
<sequence>MPVGWAQCGEGGAGLIGRERLSGIDDDGGAAFERDAVSGQRQE</sequence>
<proteinExistence type="predicted"/>
<dbReference type="AlphaFoldDB" id="D4XC25"/>
<comment type="caution">
    <text evidence="2">The sequence shown here is derived from an EMBL/GenBank/DDBJ whole genome shotgun (WGS) entry which is preliminary data.</text>
</comment>
<evidence type="ECO:0000256" key="1">
    <source>
        <dbReference type="SAM" id="MobiDB-lite"/>
    </source>
</evidence>
<evidence type="ECO:0000313" key="3">
    <source>
        <dbReference type="Proteomes" id="UP000004510"/>
    </source>
</evidence>
<dbReference type="HOGENOM" id="CLU_3228141_0_0_4"/>
<feature type="compositionally biased region" description="Basic and acidic residues" evidence="1">
    <location>
        <begin position="32"/>
        <end position="43"/>
    </location>
</feature>
<accession>D4XC25</accession>
<dbReference type="Proteomes" id="UP000004510">
    <property type="component" value="Unassembled WGS sequence"/>
</dbReference>
<gene>
    <name evidence="2" type="ORF">HMPREF0004_3022</name>
</gene>
<name>D4XC25_9BURK</name>
<feature type="region of interest" description="Disordered" evidence="1">
    <location>
        <begin position="19"/>
        <end position="43"/>
    </location>
</feature>
<organism evidence="2 3">
    <name type="scientific">Achromobacter piechaudii ATCC 43553</name>
    <dbReference type="NCBI Taxonomy" id="742159"/>
    <lineage>
        <taxon>Bacteria</taxon>
        <taxon>Pseudomonadati</taxon>
        <taxon>Pseudomonadota</taxon>
        <taxon>Betaproteobacteria</taxon>
        <taxon>Burkholderiales</taxon>
        <taxon>Alcaligenaceae</taxon>
        <taxon>Achromobacter</taxon>
    </lineage>
</organism>